<evidence type="ECO:0000313" key="11">
    <source>
        <dbReference type="EMBL" id="MFB9885557.1"/>
    </source>
</evidence>
<feature type="domain" description="Acyl-CoA oxidase/dehydrogenase middle" evidence="8">
    <location>
        <begin position="161"/>
        <end position="268"/>
    </location>
</feature>
<dbReference type="InterPro" id="IPR037069">
    <property type="entry name" value="AcylCoA_DH/ox_N_sf"/>
</dbReference>
<dbReference type="EMBL" id="JBHLZN010000001">
    <property type="protein sequence ID" value="MFB9885557.1"/>
    <property type="molecule type" value="Genomic_DNA"/>
</dbReference>
<evidence type="ECO:0000256" key="6">
    <source>
        <dbReference type="RuleBase" id="RU362125"/>
    </source>
</evidence>
<feature type="domain" description="Acyl-CoA dehydrogenase/oxidase N-terminal" evidence="9">
    <location>
        <begin position="38"/>
        <end position="156"/>
    </location>
</feature>
<name>A0ABV5Z8J0_9GAMM</name>
<sequence>MSYQAPVQDMQFVLDELVGMAEISQLPGYEEATPDLLQAVLEEAARLAAEVLAPLNRVGDQQGAKLENAEVKTAEGFAQAYQQLVEGGWTSLAASPEYGGQGLPEVLALAVQEMWHSANMGFALCPMLTQGAIEALSSHATAELKEAYLAKLISGEWTGTMNLTEPQAGSDLALLRAKAEPQGDHYLIKGQKIFITWGEHDCAENIIHLVLARLPDAPEGVKGISLFAVPKYLVNADGSLGQRNDLQATALEHKLGIHGSPTCVMSFGDQAGAVGYLIGQPHQGLVCMFTMMNHARLSVGLQGVAIGERAYQQAVAYARERVQGVPVGQRERGAILAHPDVQRMLLSMRVINEAGRALAYQCAAAMDRAHKGDESQRSFWQARAALLTPIVKGWCTELAQEVTSLGVQVHGGMGYIEETGAAQHYRDARILAIYEGTNGIQALDMIGRKTLFDKGQAVSQWLDEVADVVRQLSEVPALQLLAERLQTAEQQGRQSLAWVLEQGSDQQAMAAVAYPYMMQLSTLAGGWQMGLAALKAWPKREQGSFYQAKLVSSQFYMEQVLPRAQAYAQTVAAGGLALAGFAADWY</sequence>
<dbReference type="InterPro" id="IPR036250">
    <property type="entry name" value="AcylCo_DH-like_C"/>
</dbReference>
<feature type="domain" description="Acetyl-CoA dehydrogenase-like C-terminal" evidence="10">
    <location>
        <begin position="462"/>
        <end position="578"/>
    </location>
</feature>
<keyword evidence="12" id="KW-1185">Reference proteome</keyword>
<dbReference type="Pfam" id="PF02770">
    <property type="entry name" value="Acyl-CoA_dh_M"/>
    <property type="match status" value="1"/>
</dbReference>
<dbReference type="InterPro" id="IPR046373">
    <property type="entry name" value="Acyl-CoA_Oxase/DH_mid-dom_sf"/>
</dbReference>
<dbReference type="InterPro" id="IPR006091">
    <property type="entry name" value="Acyl-CoA_Oxase/DH_mid-dom"/>
</dbReference>
<proteinExistence type="inferred from homology"/>
<dbReference type="PANTHER" id="PTHR42803">
    <property type="entry name" value="ACYL-COA DEHYDROGENASE"/>
    <property type="match status" value="1"/>
</dbReference>
<accession>A0ABV5Z8J0</accession>
<keyword evidence="3 6" id="KW-0285">Flavoprotein</keyword>
<dbReference type="SUPFAM" id="SSF56645">
    <property type="entry name" value="Acyl-CoA dehydrogenase NM domain-like"/>
    <property type="match status" value="1"/>
</dbReference>
<comment type="cofactor">
    <cofactor evidence="1 6">
        <name>FAD</name>
        <dbReference type="ChEBI" id="CHEBI:57692"/>
    </cofactor>
</comment>
<dbReference type="Pfam" id="PF12806">
    <property type="entry name" value="Acyl-CoA_dh_C"/>
    <property type="match status" value="1"/>
</dbReference>
<dbReference type="InterPro" id="IPR009100">
    <property type="entry name" value="AcylCoA_DH/oxidase_NM_dom_sf"/>
</dbReference>
<evidence type="ECO:0000256" key="4">
    <source>
        <dbReference type="ARBA" id="ARBA00022827"/>
    </source>
</evidence>
<dbReference type="Gene3D" id="1.10.540.10">
    <property type="entry name" value="Acyl-CoA dehydrogenase/oxidase, N-terminal domain"/>
    <property type="match status" value="1"/>
</dbReference>
<protein>
    <submittedName>
        <fullName evidence="11">Acyl-CoA dehydrogenase family protein</fullName>
    </submittedName>
</protein>
<evidence type="ECO:0000313" key="12">
    <source>
        <dbReference type="Proteomes" id="UP001589628"/>
    </source>
</evidence>
<comment type="similarity">
    <text evidence="2 6">Belongs to the acyl-CoA dehydrogenase family.</text>
</comment>
<evidence type="ECO:0000256" key="1">
    <source>
        <dbReference type="ARBA" id="ARBA00001974"/>
    </source>
</evidence>
<reference evidence="11 12" key="1">
    <citation type="submission" date="2024-09" db="EMBL/GenBank/DDBJ databases">
        <authorList>
            <person name="Sun Q."/>
            <person name="Mori K."/>
        </authorList>
    </citation>
    <scope>NUCLEOTIDE SEQUENCE [LARGE SCALE GENOMIC DNA]</scope>
    <source>
        <strain evidence="11 12">ATCC 51285</strain>
    </source>
</reference>
<dbReference type="SUPFAM" id="SSF47203">
    <property type="entry name" value="Acyl-CoA dehydrogenase C-terminal domain-like"/>
    <property type="match status" value="1"/>
</dbReference>
<dbReference type="InterPro" id="IPR009075">
    <property type="entry name" value="AcylCo_DH/oxidase_C"/>
</dbReference>
<evidence type="ECO:0000259" key="8">
    <source>
        <dbReference type="Pfam" id="PF02770"/>
    </source>
</evidence>
<evidence type="ECO:0000256" key="2">
    <source>
        <dbReference type="ARBA" id="ARBA00009347"/>
    </source>
</evidence>
<dbReference type="PANTHER" id="PTHR42803:SF1">
    <property type="entry name" value="BROAD-SPECIFICITY LINEAR ACYL-COA DEHYDROGENASE FADE5"/>
    <property type="match status" value="1"/>
</dbReference>
<evidence type="ECO:0000259" key="7">
    <source>
        <dbReference type="Pfam" id="PF00441"/>
    </source>
</evidence>
<dbReference type="InterPro" id="IPR052166">
    <property type="entry name" value="Diverse_Acyl-CoA_DH"/>
</dbReference>
<dbReference type="Gene3D" id="1.20.140.10">
    <property type="entry name" value="Butyryl-CoA Dehydrogenase, subunit A, domain 3"/>
    <property type="match status" value="1"/>
</dbReference>
<dbReference type="Pfam" id="PF02771">
    <property type="entry name" value="Acyl-CoA_dh_N"/>
    <property type="match status" value="1"/>
</dbReference>
<dbReference type="InterPro" id="IPR013786">
    <property type="entry name" value="AcylCoA_DH/ox_N"/>
</dbReference>
<dbReference type="InterPro" id="IPR025878">
    <property type="entry name" value="Acyl-CoA_dh-like_C_dom"/>
</dbReference>
<dbReference type="Gene3D" id="2.40.110.10">
    <property type="entry name" value="Butyryl-CoA Dehydrogenase, subunit A, domain 2"/>
    <property type="match status" value="1"/>
</dbReference>
<comment type="caution">
    <text evidence="11">The sequence shown here is derived from an EMBL/GenBank/DDBJ whole genome shotgun (WGS) entry which is preliminary data.</text>
</comment>
<gene>
    <name evidence="11" type="ORF">ACFFLH_03950</name>
</gene>
<dbReference type="Pfam" id="PF00441">
    <property type="entry name" value="Acyl-CoA_dh_1"/>
    <property type="match status" value="1"/>
</dbReference>
<evidence type="ECO:0000256" key="5">
    <source>
        <dbReference type="ARBA" id="ARBA00023002"/>
    </source>
</evidence>
<keyword evidence="5 6" id="KW-0560">Oxidoreductase</keyword>
<dbReference type="RefSeq" id="WP_027313651.1">
    <property type="nucleotide sequence ID" value="NZ_JBHLZN010000001.1"/>
</dbReference>
<dbReference type="Proteomes" id="UP001589628">
    <property type="component" value="Unassembled WGS sequence"/>
</dbReference>
<feature type="domain" description="Acyl-CoA dehydrogenase/oxidase C-terminal" evidence="7">
    <location>
        <begin position="283"/>
        <end position="444"/>
    </location>
</feature>
<evidence type="ECO:0000259" key="10">
    <source>
        <dbReference type="Pfam" id="PF12806"/>
    </source>
</evidence>
<keyword evidence="4 6" id="KW-0274">FAD</keyword>
<evidence type="ECO:0000259" key="9">
    <source>
        <dbReference type="Pfam" id="PF02771"/>
    </source>
</evidence>
<organism evidence="11 12">
    <name type="scientific">Balneatrix alpica</name>
    <dbReference type="NCBI Taxonomy" id="75684"/>
    <lineage>
        <taxon>Bacteria</taxon>
        <taxon>Pseudomonadati</taxon>
        <taxon>Pseudomonadota</taxon>
        <taxon>Gammaproteobacteria</taxon>
        <taxon>Oceanospirillales</taxon>
        <taxon>Balneatrichaceae</taxon>
        <taxon>Balneatrix</taxon>
    </lineage>
</organism>
<evidence type="ECO:0000256" key="3">
    <source>
        <dbReference type="ARBA" id="ARBA00022630"/>
    </source>
</evidence>